<dbReference type="GO" id="GO:0031179">
    <property type="term" value="P:peptide modification"/>
    <property type="evidence" value="ECO:0007669"/>
    <property type="project" value="InterPro"/>
</dbReference>
<dbReference type="EMBL" id="JACAZI010000010">
    <property type="protein sequence ID" value="KAF7349946.1"/>
    <property type="molecule type" value="Genomic_DNA"/>
</dbReference>
<dbReference type="SUPFAM" id="SSF158745">
    <property type="entry name" value="LanC-like"/>
    <property type="match status" value="1"/>
</dbReference>
<reference evidence="2" key="1">
    <citation type="submission" date="2020-05" db="EMBL/GenBank/DDBJ databases">
        <title>Mycena genomes resolve the evolution of fungal bioluminescence.</title>
        <authorList>
            <person name="Tsai I.J."/>
        </authorList>
    </citation>
    <scope>NUCLEOTIDE SEQUENCE</scope>
    <source>
        <strain evidence="2">CCC161011</strain>
    </source>
</reference>
<keyword evidence="1" id="KW-0862">Zinc</keyword>
<dbReference type="InterPro" id="IPR012341">
    <property type="entry name" value="6hp_glycosidase-like_sf"/>
</dbReference>
<name>A0A8H7CVW8_9AGAR</name>
<evidence type="ECO:0000256" key="1">
    <source>
        <dbReference type="PIRSR" id="PIRSR607822-1"/>
    </source>
</evidence>
<feature type="binding site" evidence="1">
    <location>
        <position position="96"/>
    </location>
    <ligand>
        <name>Zn(2+)</name>
        <dbReference type="ChEBI" id="CHEBI:29105"/>
    </ligand>
</feature>
<evidence type="ECO:0000313" key="2">
    <source>
        <dbReference type="EMBL" id="KAF7349946.1"/>
    </source>
</evidence>
<gene>
    <name evidence="2" type="ORF">MVEN_01295500</name>
</gene>
<comment type="caution">
    <text evidence="2">The sequence shown here is derived from an EMBL/GenBank/DDBJ whole genome shotgun (WGS) entry which is preliminary data.</text>
</comment>
<sequence length="166" mass="17333">MESILLTVEWLIGCQDPETGPPQHPSTTSLGAATILSNGCHGATGILLLLCTVLCSATQTSAAPLLVFWGKVIAPVQTGAGLIYRHRLLSKGVGLCHGVGGSIFALLAVSDVLDLARTKKSKPSKSNAAQSNEVNYYLVRAVHLAQLAASHETLTANGEMGILDYP</sequence>
<keyword evidence="1" id="KW-0479">Metal-binding</keyword>
<dbReference type="InterPro" id="IPR007822">
    <property type="entry name" value="LANC-like"/>
</dbReference>
<dbReference type="AlphaFoldDB" id="A0A8H7CVW8"/>
<dbReference type="GO" id="GO:0046872">
    <property type="term" value="F:metal ion binding"/>
    <property type="evidence" value="ECO:0007669"/>
    <property type="project" value="UniProtKB-KW"/>
</dbReference>
<dbReference type="Proteomes" id="UP000620124">
    <property type="component" value="Unassembled WGS sequence"/>
</dbReference>
<dbReference type="GO" id="GO:0005975">
    <property type="term" value="P:carbohydrate metabolic process"/>
    <property type="evidence" value="ECO:0007669"/>
    <property type="project" value="InterPro"/>
</dbReference>
<dbReference type="OrthoDB" id="10257263at2759"/>
<feature type="binding site" evidence="1">
    <location>
        <position position="40"/>
    </location>
    <ligand>
        <name>Zn(2+)</name>
        <dbReference type="ChEBI" id="CHEBI:29105"/>
    </ligand>
</feature>
<proteinExistence type="predicted"/>
<evidence type="ECO:0000313" key="3">
    <source>
        <dbReference type="Proteomes" id="UP000620124"/>
    </source>
</evidence>
<dbReference type="Pfam" id="PF05147">
    <property type="entry name" value="LANC_like"/>
    <property type="match status" value="1"/>
</dbReference>
<keyword evidence="3" id="KW-1185">Reference proteome</keyword>
<dbReference type="Gene3D" id="1.50.10.10">
    <property type="match status" value="1"/>
</dbReference>
<protein>
    <submittedName>
        <fullName evidence="2">Lanthionine synthetase c family protein</fullName>
    </submittedName>
</protein>
<accession>A0A8H7CVW8</accession>
<organism evidence="2 3">
    <name type="scientific">Mycena venus</name>
    <dbReference type="NCBI Taxonomy" id="2733690"/>
    <lineage>
        <taxon>Eukaryota</taxon>
        <taxon>Fungi</taxon>
        <taxon>Dikarya</taxon>
        <taxon>Basidiomycota</taxon>
        <taxon>Agaricomycotina</taxon>
        <taxon>Agaricomycetes</taxon>
        <taxon>Agaricomycetidae</taxon>
        <taxon>Agaricales</taxon>
        <taxon>Marasmiineae</taxon>
        <taxon>Mycenaceae</taxon>
        <taxon>Mycena</taxon>
    </lineage>
</organism>
<feature type="binding site" evidence="1">
    <location>
        <position position="97"/>
    </location>
    <ligand>
        <name>Zn(2+)</name>
        <dbReference type="ChEBI" id="CHEBI:29105"/>
    </ligand>
</feature>